<evidence type="ECO:0000313" key="2">
    <source>
        <dbReference type="Proteomes" id="UP000199227"/>
    </source>
</evidence>
<organism evidence="1 2">
    <name type="scientific">Hydrogenimonas thermophila</name>
    <dbReference type="NCBI Taxonomy" id="223786"/>
    <lineage>
        <taxon>Bacteria</taxon>
        <taxon>Pseudomonadati</taxon>
        <taxon>Campylobacterota</taxon>
        <taxon>Epsilonproteobacteria</taxon>
        <taxon>Campylobacterales</taxon>
        <taxon>Hydrogenimonadaceae</taxon>
        <taxon>Hydrogenimonas</taxon>
    </lineage>
</organism>
<sequence>MNLKCFIKAYFSGTVSLPKELNEYLNNYFFKDFSVFIYMPKTPFIWQISSGVNRGFESYIIIYKWSKDNLLRLRSIYFKKEKC</sequence>
<dbReference type="STRING" id="223786.SAMN05216234_11618"/>
<gene>
    <name evidence="1" type="ORF">SAMN05216234_11618</name>
</gene>
<dbReference type="RefSeq" id="WP_092912297.1">
    <property type="nucleotide sequence ID" value="NZ_CP136592.1"/>
</dbReference>
<dbReference type="Proteomes" id="UP000199227">
    <property type="component" value="Unassembled WGS sequence"/>
</dbReference>
<proteinExistence type="predicted"/>
<dbReference type="OrthoDB" id="9806213at2"/>
<evidence type="ECO:0000313" key="1">
    <source>
        <dbReference type="EMBL" id="SFP35041.1"/>
    </source>
</evidence>
<accession>A0A1I5PND6</accession>
<name>A0A1I5PND6_9BACT</name>
<reference evidence="1 2" key="1">
    <citation type="submission" date="2016-10" db="EMBL/GenBank/DDBJ databases">
        <authorList>
            <person name="de Groot N.N."/>
        </authorList>
    </citation>
    <scope>NUCLEOTIDE SEQUENCE [LARGE SCALE GENOMIC DNA]</scope>
    <source>
        <strain evidence="1 2">EP1-55-1</strain>
    </source>
</reference>
<dbReference type="AlphaFoldDB" id="A0A1I5PND6"/>
<keyword evidence="2" id="KW-1185">Reference proteome</keyword>
<protein>
    <submittedName>
        <fullName evidence="1">Uncharacterized protein</fullName>
    </submittedName>
</protein>
<dbReference type="EMBL" id="FOXB01000016">
    <property type="protein sequence ID" value="SFP35041.1"/>
    <property type="molecule type" value="Genomic_DNA"/>
</dbReference>